<organism evidence="2 3">
    <name type="scientific">Cetraspora pellucida</name>
    <dbReference type="NCBI Taxonomy" id="1433469"/>
    <lineage>
        <taxon>Eukaryota</taxon>
        <taxon>Fungi</taxon>
        <taxon>Fungi incertae sedis</taxon>
        <taxon>Mucoromycota</taxon>
        <taxon>Glomeromycotina</taxon>
        <taxon>Glomeromycetes</taxon>
        <taxon>Diversisporales</taxon>
        <taxon>Gigasporaceae</taxon>
        <taxon>Cetraspora</taxon>
    </lineage>
</organism>
<dbReference type="AlphaFoldDB" id="A0A9N9NDN9"/>
<accession>A0A9N9NDN9</accession>
<keyword evidence="3" id="KW-1185">Reference proteome</keyword>
<reference evidence="2" key="1">
    <citation type="submission" date="2021-06" db="EMBL/GenBank/DDBJ databases">
        <authorList>
            <person name="Kallberg Y."/>
            <person name="Tangrot J."/>
            <person name="Rosling A."/>
        </authorList>
    </citation>
    <scope>NUCLEOTIDE SEQUENCE</scope>
    <source>
        <strain evidence="2">FL966</strain>
    </source>
</reference>
<sequence>MSQPSEYNESYDDNSFTSTNSKPDKLAITILTQNCKPDNMLYDDIKIVDLDNLNTIFENENLVVDYDKIFKTETTIKEYKIKVNDFINCDELVEKIKCSLHRALNFY</sequence>
<dbReference type="EMBL" id="CAJVQA010013577">
    <property type="protein sequence ID" value="CAG8725344.1"/>
    <property type="molecule type" value="Genomic_DNA"/>
</dbReference>
<feature type="region of interest" description="Disordered" evidence="1">
    <location>
        <begin position="1"/>
        <end position="21"/>
    </location>
</feature>
<name>A0A9N9NDN9_9GLOM</name>
<comment type="caution">
    <text evidence="2">The sequence shown here is derived from an EMBL/GenBank/DDBJ whole genome shotgun (WGS) entry which is preliminary data.</text>
</comment>
<evidence type="ECO:0000313" key="3">
    <source>
        <dbReference type="Proteomes" id="UP000789759"/>
    </source>
</evidence>
<evidence type="ECO:0000313" key="2">
    <source>
        <dbReference type="EMBL" id="CAG8725344.1"/>
    </source>
</evidence>
<proteinExistence type="predicted"/>
<dbReference type="Proteomes" id="UP000789759">
    <property type="component" value="Unassembled WGS sequence"/>
</dbReference>
<protein>
    <submittedName>
        <fullName evidence="2">15258_t:CDS:1</fullName>
    </submittedName>
</protein>
<gene>
    <name evidence="2" type="ORF">CPELLU_LOCUS13147</name>
</gene>
<evidence type="ECO:0000256" key="1">
    <source>
        <dbReference type="SAM" id="MobiDB-lite"/>
    </source>
</evidence>